<name>A0A0N5AJH3_9BILA</name>
<proteinExistence type="predicted"/>
<evidence type="ECO:0000313" key="4">
    <source>
        <dbReference type="WBParaSite" id="SMUV_0000461201-mRNA-1"/>
    </source>
</evidence>
<dbReference type="AlphaFoldDB" id="A0A0N5AJH3"/>
<keyword evidence="2" id="KW-0472">Membrane</keyword>
<sequence length="209" mass="22872">MSYSSDFENTTPTVSCETSNHNKSLATTTANYSASTISEPNCSTAEKSNDTEESTSNYCTSTTQIEPSENATNLEHANGYDIPKGTINEEVVKNSASTPNSPTKQPLLPPINAATNGQTSNKKIKAPPPMIVVSSSEDHEKVKVIFEYDKGKGKLKDVDVEGYDVIAPNILVRNKRIILVSAFVILIFLLFSAFIAIHFALKKTRKHRM</sequence>
<evidence type="ECO:0000256" key="1">
    <source>
        <dbReference type="SAM" id="MobiDB-lite"/>
    </source>
</evidence>
<dbReference type="Proteomes" id="UP000046393">
    <property type="component" value="Unplaced"/>
</dbReference>
<protein>
    <submittedName>
        <fullName evidence="4">Uncharacterized protein</fullName>
    </submittedName>
</protein>
<organism evidence="3 4">
    <name type="scientific">Syphacia muris</name>
    <dbReference type="NCBI Taxonomy" id="451379"/>
    <lineage>
        <taxon>Eukaryota</taxon>
        <taxon>Metazoa</taxon>
        <taxon>Ecdysozoa</taxon>
        <taxon>Nematoda</taxon>
        <taxon>Chromadorea</taxon>
        <taxon>Rhabditida</taxon>
        <taxon>Spirurina</taxon>
        <taxon>Oxyuridomorpha</taxon>
        <taxon>Oxyuroidea</taxon>
        <taxon>Oxyuridae</taxon>
        <taxon>Syphacia</taxon>
    </lineage>
</organism>
<evidence type="ECO:0000313" key="3">
    <source>
        <dbReference type="Proteomes" id="UP000046393"/>
    </source>
</evidence>
<feature type="compositionally biased region" description="Polar residues" evidence="1">
    <location>
        <begin position="54"/>
        <end position="75"/>
    </location>
</feature>
<dbReference type="WBParaSite" id="SMUV_0000461201-mRNA-1">
    <property type="protein sequence ID" value="SMUV_0000461201-mRNA-1"/>
    <property type="gene ID" value="SMUV_0000461201"/>
</dbReference>
<feature type="transmembrane region" description="Helical" evidence="2">
    <location>
        <begin position="177"/>
        <end position="201"/>
    </location>
</feature>
<keyword evidence="2" id="KW-1133">Transmembrane helix</keyword>
<accession>A0A0N5AJH3</accession>
<keyword evidence="2" id="KW-0812">Transmembrane</keyword>
<feature type="region of interest" description="Disordered" evidence="1">
    <location>
        <begin position="94"/>
        <end position="126"/>
    </location>
</feature>
<reference evidence="4" key="1">
    <citation type="submission" date="2017-02" db="UniProtKB">
        <authorList>
            <consortium name="WormBaseParasite"/>
        </authorList>
    </citation>
    <scope>IDENTIFICATION</scope>
</reference>
<feature type="compositionally biased region" description="Polar residues" evidence="1">
    <location>
        <begin position="94"/>
        <end position="104"/>
    </location>
</feature>
<keyword evidence="3" id="KW-1185">Reference proteome</keyword>
<feature type="compositionally biased region" description="Polar residues" evidence="1">
    <location>
        <begin position="1"/>
        <end position="46"/>
    </location>
</feature>
<evidence type="ECO:0000256" key="2">
    <source>
        <dbReference type="SAM" id="Phobius"/>
    </source>
</evidence>
<feature type="region of interest" description="Disordered" evidence="1">
    <location>
        <begin position="1"/>
        <end position="82"/>
    </location>
</feature>